<organism evidence="2 3">
    <name type="scientific">Hemibagrus guttatus</name>
    <dbReference type="NCBI Taxonomy" id="175788"/>
    <lineage>
        <taxon>Eukaryota</taxon>
        <taxon>Metazoa</taxon>
        <taxon>Chordata</taxon>
        <taxon>Craniata</taxon>
        <taxon>Vertebrata</taxon>
        <taxon>Euteleostomi</taxon>
        <taxon>Actinopterygii</taxon>
        <taxon>Neopterygii</taxon>
        <taxon>Teleostei</taxon>
        <taxon>Ostariophysi</taxon>
        <taxon>Siluriformes</taxon>
        <taxon>Bagridae</taxon>
        <taxon>Hemibagrus</taxon>
    </lineage>
</organism>
<dbReference type="Pfam" id="PF00078">
    <property type="entry name" value="RVT_1"/>
    <property type="match status" value="1"/>
</dbReference>
<sequence>MAVVVNPGLDLSGMKFVLTIRMVKFGNVLRRMPFLTQPSLFIQAWDRHRSHWTVTPMARLQGQYSFRQDTDDFFGTGMMLVVMKHTHFLSGQPDTLCFLIYEELIILLRNAQILLFYIDEYKAASYSMHRVVKEATRHYGKKPDSQFHQSGSISLWQELRTITDYRTPSSKTVNADAHLADELNTFYAHFEAAAHSTNGVRSANSTIGRRHAENAKEENAFIISEHDVRKAFGRVKTRKAAGPDGITGRVLKACADQLAPVFTEIFNLSLEQSMIPTCFKQSTIVPVPKKPQPACLNDYRPVALTSVMMKCFERLIKDCSPSSLADTLDSLQFAYHPSRYTEDAIAHLHHTALSHLDSGKGNYVKMLFVDYSSTFNTIIPSILTTKLEILCQWISNFLTDRPQAVWANMSHPHSPSALEPPQGCVLSPLLYSLYTYNCVATSSSTNIIKFADDTAVVGLISNIDETPFLEEIKNLETWHQDNNLLLNVSKTKELLVDFSTKQPLIISWTPVERVDSFR</sequence>
<dbReference type="Proteomes" id="UP001274896">
    <property type="component" value="Unassembled WGS sequence"/>
</dbReference>
<keyword evidence="3" id="KW-1185">Reference proteome</keyword>
<dbReference type="PANTHER" id="PTHR47510">
    <property type="entry name" value="REVERSE TRANSCRIPTASE DOMAIN-CONTAINING PROTEIN"/>
    <property type="match status" value="1"/>
</dbReference>
<dbReference type="PROSITE" id="PS50878">
    <property type="entry name" value="RT_POL"/>
    <property type="match status" value="1"/>
</dbReference>
<feature type="domain" description="Reverse transcriptase" evidence="1">
    <location>
        <begin position="268"/>
        <end position="518"/>
    </location>
</feature>
<dbReference type="InterPro" id="IPR043502">
    <property type="entry name" value="DNA/RNA_pol_sf"/>
</dbReference>
<dbReference type="CDD" id="cd01650">
    <property type="entry name" value="RT_nLTR_like"/>
    <property type="match status" value="1"/>
</dbReference>
<proteinExistence type="predicted"/>
<name>A0AAE0QDA7_9TELE</name>
<accession>A0AAE0QDA7</accession>
<comment type="caution">
    <text evidence="2">The sequence shown here is derived from an EMBL/GenBank/DDBJ whole genome shotgun (WGS) entry which is preliminary data.</text>
</comment>
<reference evidence="2" key="1">
    <citation type="submission" date="2023-06" db="EMBL/GenBank/DDBJ databases">
        <title>Male Hemibagrus guttatus genome.</title>
        <authorList>
            <person name="Bian C."/>
        </authorList>
    </citation>
    <scope>NUCLEOTIDE SEQUENCE</scope>
    <source>
        <strain evidence="2">Male_cb2023</strain>
        <tissue evidence="2">Muscle</tissue>
    </source>
</reference>
<dbReference type="SUPFAM" id="SSF56672">
    <property type="entry name" value="DNA/RNA polymerases"/>
    <property type="match status" value="1"/>
</dbReference>
<protein>
    <recommendedName>
        <fullName evidence="1">Reverse transcriptase domain-containing protein</fullName>
    </recommendedName>
</protein>
<gene>
    <name evidence="2" type="ORF">QTP70_010395</name>
</gene>
<dbReference type="InterPro" id="IPR000477">
    <property type="entry name" value="RT_dom"/>
</dbReference>
<evidence type="ECO:0000259" key="1">
    <source>
        <dbReference type="PROSITE" id="PS50878"/>
    </source>
</evidence>
<evidence type="ECO:0000313" key="2">
    <source>
        <dbReference type="EMBL" id="KAK3518739.1"/>
    </source>
</evidence>
<dbReference type="PANTHER" id="PTHR47510:SF3">
    <property type="entry name" value="ENDO_EXONUCLEASE_PHOSPHATASE DOMAIN-CONTAINING PROTEIN"/>
    <property type="match status" value="1"/>
</dbReference>
<dbReference type="EMBL" id="JAUCMX010000017">
    <property type="protein sequence ID" value="KAK3518739.1"/>
    <property type="molecule type" value="Genomic_DNA"/>
</dbReference>
<evidence type="ECO:0000313" key="3">
    <source>
        <dbReference type="Proteomes" id="UP001274896"/>
    </source>
</evidence>
<dbReference type="AlphaFoldDB" id="A0AAE0QDA7"/>